<dbReference type="Proteomes" id="UP001472677">
    <property type="component" value="Unassembled WGS sequence"/>
</dbReference>
<evidence type="ECO:0000313" key="3">
    <source>
        <dbReference type="Proteomes" id="UP001472677"/>
    </source>
</evidence>
<protein>
    <submittedName>
        <fullName evidence="2">Uncharacterized protein</fullName>
    </submittedName>
</protein>
<feature type="region of interest" description="Disordered" evidence="1">
    <location>
        <begin position="32"/>
        <end position="68"/>
    </location>
</feature>
<accession>A0ABR2EMZ5</accession>
<keyword evidence="3" id="KW-1185">Reference proteome</keyword>
<organism evidence="2 3">
    <name type="scientific">Hibiscus sabdariffa</name>
    <name type="common">roselle</name>
    <dbReference type="NCBI Taxonomy" id="183260"/>
    <lineage>
        <taxon>Eukaryota</taxon>
        <taxon>Viridiplantae</taxon>
        <taxon>Streptophyta</taxon>
        <taxon>Embryophyta</taxon>
        <taxon>Tracheophyta</taxon>
        <taxon>Spermatophyta</taxon>
        <taxon>Magnoliopsida</taxon>
        <taxon>eudicotyledons</taxon>
        <taxon>Gunneridae</taxon>
        <taxon>Pentapetalae</taxon>
        <taxon>rosids</taxon>
        <taxon>malvids</taxon>
        <taxon>Malvales</taxon>
        <taxon>Malvaceae</taxon>
        <taxon>Malvoideae</taxon>
        <taxon>Hibiscus</taxon>
    </lineage>
</organism>
<proteinExistence type="predicted"/>
<evidence type="ECO:0000256" key="1">
    <source>
        <dbReference type="SAM" id="MobiDB-lite"/>
    </source>
</evidence>
<sequence>MDICLAKGARSRSIPVLHVLHEDGTSVVHSQGTGLVEHQAPSGSANDLGLSSTHVGVQEQGEAPVRPGVAHVEPESRQVEGSCAVGGIGLVPSECLALDHAEEVA</sequence>
<evidence type="ECO:0000313" key="2">
    <source>
        <dbReference type="EMBL" id="KAK8562788.1"/>
    </source>
</evidence>
<comment type="caution">
    <text evidence="2">The sequence shown here is derived from an EMBL/GenBank/DDBJ whole genome shotgun (WGS) entry which is preliminary data.</text>
</comment>
<dbReference type="EMBL" id="JBBPBM010000012">
    <property type="protein sequence ID" value="KAK8562788.1"/>
    <property type="molecule type" value="Genomic_DNA"/>
</dbReference>
<gene>
    <name evidence="2" type="ORF">V6N12_010858</name>
</gene>
<name>A0ABR2EMZ5_9ROSI</name>
<reference evidence="2 3" key="1">
    <citation type="journal article" date="2024" name="G3 (Bethesda)">
        <title>Genome assembly of Hibiscus sabdariffa L. provides insights into metabolisms of medicinal natural products.</title>
        <authorList>
            <person name="Kim T."/>
        </authorList>
    </citation>
    <scope>NUCLEOTIDE SEQUENCE [LARGE SCALE GENOMIC DNA]</scope>
    <source>
        <strain evidence="2">TK-2024</strain>
        <tissue evidence="2">Old leaves</tissue>
    </source>
</reference>
<feature type="compositionally biased region" description="Polar residues" evidence="1">
    <location>
        <begin position="41"/>
        <end position="55"/>
    </location>
</feature>